<comment type="subcellular location">
    <subcellularLocation>
        <location evidence="1">Nucleus</location>
    </subcellularLocation>
</comment>
<feature type="compositionally biased region" description="Acidic residues" evidence="3">
    <location>
        <begin position="18"/>
        <end position="34"/>
    </location>
</feature>
<keyword evidence="5" id="KW-1185">Reference proteome</keyword>
<feature type="compositionally biased region" description="Acidic residues" evidence="3">
    <location>
        <begin position="984"/>
        <end position="998"/>
    </location>
</feature>
<feature type="compositionally biased region" description="Basic residues" evidence="3">
    <location>
        <begin position="1429"/>
        <end position="1445"/>
    </location>
</feature>
<evidence type="ECO:0000256" key="3">
    <source>
        <dbReference type="SAM" id="MobiDB-lite"/>
    </source>
</evidence>
<evidence type="ECO:0008006" key="6">
    <source>
        <dbReference type="Google" id="ProtNLM"/>
    </source>
</evidence>
<gene>
    <name evidence="4" type="ORF">ACHAW5_009098</name>
</gene>
<feature type="region of interest" description="Disordered" evidence="3">
    <location>
        <begin position="1"/>
        <end position="92"/>
    </location>
</feature>
<keyword evidence="2" id="KW-0539">Nucleus</keyword>
<comment type="caution">
    <text evidence="4">The sequence shown here is derived from an EMBL/GenBank/DDBJ whole genome shotgun (WGS) entry which is preliminary data.</text>
</comment>
<feature type="region of interest" description="Disordered" evidence="3">
    <location>
        <begin position="1021"/>
        <end position="1051"/>
    </location>
</feature>
<dbReference type="EMBL" id="JALLAZ020000991">
    <property type="protein sequence ID" value="KAL3783001.1"/>
    <property type="molecule type" value="Genomic_DNA"/>
</dbReference>
<evidence type="ECO:0000313" key="4">
    <source>
        <dbReference type="EMBL" id="KAL3783001.1"/>
    </source>
</evidence>
<dbReference type="GO" id="GO:0005634">
    <property type="term" value="C:nucleus"/>
    <property type="evidence" value="ECO:0007669"/>
    <property type="project" value="UniProtKB-SubCell"/>
</dbReference>
<protein>
    <recommendedName>
        <fullName evidence="6">DNA polymerase V</fullName>
    </recommendedName>
</protein>
<dbReference type="PANTHER" id="PTHR13213:SF2">
    <property type="entry name" value="MYB-BINDING PROTEIN 1A"/>
    <property type="match status" value="1"/>
</dbReference>
<feature type="region of interest" description="Disordered" evidence="3">
    <location>
        <begin position="979"/>
        <end position="1006"/>
    </location>
</feature>
<feature type="compositionally biased region" description="Low complexity" evidence="3">
    <location>
        <begin position="80"/>
        <end position="92"/>
    </location>
</feature>
<feature type="compositionally biased region" description="Basic and acidic residues" evidence="3">
    <location>
        <begin position="1021"/>
        <end position="1030"/>
    </location>
</feature>
<feature type="region of interest" description="Disordered" evidence="3">
    <location>
        <begin position="675"/>
        <end position="696"/>
    </location>
</feature>
<dbReference type="Pfam" id="PF04931">
    <property type="entry name" value="DNA_pol_phi"/>
    <property type="match status" value="1"/>
</dbReference>
<feature type="region of interest" description="Disordered" evidence="3">
    <location>
        <begin position="1415"/>
        <end position="1445"/>
    </location>
</feature>
<evidence type="ECO:0000313" key="5">
    <source>
        <dbReference type="Proteomes" id="UP001530315"/>
    </source>
</evidence>
<accession>A0ABD3P763</accession>
<sequence>MARKAKKKAEALPPAAAIDDDVTEQESIHEDDGDVQMNSAGDDIPEIVDRDSDTDGEDDGDAAVDIKTEKKGAKANGEGQQQQTTTATTKKQAPIPFMDTFFQLSSEESPNDRSIAARDLIHHCLLHEHGVNHKDAAYALTRLMNGLCTGRAASRQGFASCLSSFLRVVYSPALNNDGSNSSASLEGILKEDAYSNQLMDDTTKDDASCNAAMAVRQKLLSTTQFLANEATSNPNDKGRKKNHYGGKMKEVEKRDHSFGRLFGILAVVRSGILGLNGFPSEAVKGYAKDLIDLYHYKTWMREPAAQALIELLSSLDSESNQNLVAQIANDVIIPTFFLSNENDLLKKSRAQWLQTITPEQIAVALHLQTPRTFIIKYNHPLDESLVSAESVPALSAAFASTSCVVYPRCHIVWNTLWIYLTEETKTKGQRQLRMNEEFSSIAKKIIQHVVIDVLLGNGEESTTSTHERRSLALQIVCALSGSSDLGISLPPSLIGSVLSPEVITGVFLNVLCASGGLGKKISIEGGGAEHYLKPLTSQALADLINHCCERNDIDRRIALAKAFLGADHRFDNRTKTNTVSSLLMLESSVFKTSEEIESKRHAIWQQYLSFLEDEIVSATSLHNATVYIELMYRLARLDLNKAPANANEAQRVLRFFMSGAFFDCSSIEFSSTAKKSSSKKKKKDKSNATLASPPPELSSGIRIKEILNAHGMTSISYPARVIMSARFYSLVADLTSSINSKNHGSRQGSKPESIYRALSEICGISSLLEASGAQQFPSRSASLDSDDTSDAEDPMKCVLRVQAIANEALVMECDDSGNKDILRAKAVFATGCASLMMSLRLQLNNCGAPDIDEEEQEEEDEDEDEVIVESLHEYIADLADCVDGFNKVIGGDFSANKDEDEENPLAMMAALVVNILSSPVGGEDSRKTGASKLTRETAKVAWSGILTAVTILSANNKSLSSLVDEDVMSVLIQSVCGEKSIGDEEKDDDDESIDENGSSEDGLGEGTVFVDATVAGVNLDEVKDNISDRSEESDESSLNSTDEGRQDDNDIELDPAKLENLLLEDSDAEMSDNGISGILEHHAGADKALAQLIKLKQEARKASQMERDRIDLCNRLRCATLLDLLFTPSVFKSGWLPVEAVLGSIVPILRSYKVIAKSIQASSSANAKKSLGEKNALLDRLSELVKNKLSKFRLNDGSSANELALKASYDIFQEMNRSINASHCSCCSVALTTALRCIPNADESEEVKDIYIKAVDDWSLRKASKIHSCVFDDLINRMPSLASHVLIEPLTTAARDAHSPFLKCESIKLLTAIYKQSNNKEGMSEKSKSKMKKGCSKVAETLRSALGDSSLQRAKHRDEVLIATKNFVHYLKTQDEGILTESELGSLQETLTKIGGTCKSGGMKQLCSQVSQTIASLARSTEDEDHNSKRAKAPKSNKKQKKSKK</sequence>
<name>A0ABD3P763_9STRA</name>
<dbReference type="InterPro" id="IPR007015">
    <property type="entry name" value="DNA_pol_V/MYBBP1A"/>
</dbReference>
<organism evidence="4 5">
    <name type="scientific">Stephanodiscus triporus</name>
    <dbReference type="NCBI Taxonomy" id="2934178"/>
    <lineage>
        <taxon>Eukaryota</taxon>
        <taxon>Sar</taxon>
        <taxon>Stramenopiles</taxon>
        <taxon>Ochrophyta</taxon>
        <taxon>Bacillariophyta</taxon>
        <taxon>Coscinodiscophyceae</taxon>
        <taxon>Thalassiosirophycidae</taxon>
        <taxon>Stephanodiscales</taxon>
        <taxon>Stephanodiscaceae</taxon>
        <taxon>Stephanodiscus</taxon>
    </lineage>
</organism>
<proteinExistence type="predicted"/>
<evidence type="ECO:0000256" key="1">
    <source>
        <dbReference type="ARBA" id="ARBA00004123"/>
    </source>
</evidence>
<evidence type="ECO:0000256" key="2">
    <source>
        <dbReference type="ARBA" id="ARBA00023242"/>
    </source>
</evidence>
<reference evidence="4 5" key="1">
    <citation type="submission" date="2024-10" db="EMBL/GenBank/DDBJ databases">
        <title>Updated reference genomes for cyclostephanoid diatoms.</title>
        <authorList>
            <person name="Roberts W.R."/>
            <person name="Alverson A.J."/>
        </authorList>
    </citation>
    <scope>NUCLEOTIDE SEQUENCE [LARGE SCALE GENOMIC DNA]</scope>
    <source>
        <strain evidence="4 5">AJA276-08</strain>
    </source>
</reference>
<dbReference type="Proteomes" id="UP001530315">
    <property type="component" value="Unassembled WGS sequence"/>
</dbReference>
<dbReference type="PANTHER" id="PTHR13213">
    <property type="entry name" value="MYB-BINDING PROTEIN 1A FAMILY MEMBER"/>
    <property type="match status" value="1"/>
</dbReference>